<feature type="compositionally biased region" description="Polar residues" evidence="1">
    <location>
        <begin position="1"/>
        <end position="14"/>
    </location>
</feature>
<dbReference type="Pfam" id="PF12937">
    <property type="entry name" value="F-box-like"/>
    <property type="match status" value="1"/>
</dbReference>
<accession>A0A2D3V2U4</accession>
<dbReference type="EMBL" id="FJUY01000021">
    <property type="protein sequence ID" value="CZT24587.1"/>
    <property type="molecule type" value="Genomic_DNA"/>
</dbReference>
<feature type="domain" description="F-box" evidence="2">
    <location>
        <begin position="105"/>
        <end position="143"/>
    </location>
</feature>
<evidence type="ECO:0000313" key="3">
    <source>
        <dbReference type="EMBL" id="CZT24587.1"/>
    </source>
</evidence>
<evidence type="ECO:0000313" key="4">
    <source>
        <dbReference type="Proteomes" id="UP000225277"/>
    </source>
</evidence>
<keyword evidence="4" id="KW-1185">Reference proteome</keyword>
<name>A0A2D3V2U4_9PEZI</name>
<protein>
    <recommendedName>
        <fullName evidence="2">F-box domain-containing protein</fullName>
    </recommendedName>
</protein>
<sequence length="335" mass="36654">MDSGVMDNNSNDSYQAMMDALNLASSSSASSQTVSDSEDSSATSPAVAPSVDGSRRWQPRPGAQTRTRGSTESMQSSSTAVQLQPVAQHDCRQPICSMAKVFETTELLEMVLGHLETPDVVQLQRTCKHWLSLVNKSPQLRVNLFVHAQWNRDASKFQLLNINLPGLHSELDEPINLGRWIHISMSVKAARIILDSANRHLPTRPQSISRNFPADRTYLPGLDEDLPGLHGDLQYGRLQVVQPPVIGMQAFITPSKQRQGGADGVSSLCAKLACDAGITLGFLAETTLSLLTDGKNKHNPDENRSIVYTAIISFCAPVVALRKRSLVRTVTSIEW</sequence>
<dbReference type="SUPFAM" id="SSF81383">
    <property type="entry name" value="F-box domain"/>
    <property type="match status" value="1"/>
</dbReference>
<dbReference type="RefSeq" id="XP_023631311.1">
    <property type="nucleotide sequence ID" value="XM_023775543.1"/>
</dbReference>
<dbReference type="InterPro" id="IPR001810">
    <property type="entry name" value="F-box_dom"/>
</dbReference>
<dbReference type="AlphaFoldDB" id="A0A2D3V2U4"/>
<reference evidence="3 4" key="1">
    <citation type="submission" date="2016-03" db="EMBL/GenBank/DDBJ databases">
        <authorList>
            <person name="Ploux O."/>
        </authorList>
    </citation>
    <scope>NUCLEOTIDE SEQUENCE [LARGE SCALE GENOMIC DNA]</scope>
    <source>
        <strain evidence="3 4">URUG2</strain>
    </source>
</reference>
<dbReference type="STRING" id="112498.A0A2D3V2U4"/>
<dbReference type="OrthoDB" id="3641288at2759"/>
<evidence type="ECO:0000256" key="1">
    <source>
        <dbReference type="SAM" id="MobiDB-lite"/>
    </source>
</evidence>
<feature type="region of interest" description="Disordered" evidence="1">
    <location>
        <begin position="1"/>
        <end position="85"/>
    </location>
</feature>
<gene>
    <name evidence="3" type="ORF">RCC_10312</name>
</gene>
<feature type="compositionally biased region" description="Low complexity" evidence="1">
    <location>
        <begin position="24"/>
        <end position="51"/>
    </location>
</feature>
<organism evidence="3 4">
    <name type="scientific">Ramularia collo-cygni</name>
    <dbReference type="NCBI Taxonomy" id="112498"/>
    <lineage>
        <taxon>Eukaryota</taxon>
        <taxon>Fungi</taxon>
        <taxon>Dikarya</taxon>
        <taxon>Ascomycota</taxon>
        <taxon>Pezizomycotina</taxon>
        <taxon>Dothideomycetes</taxon>
        <taxon>Dothideomycetidae</taxon>
        <taxon>Mycosphaerellales</taxon>
        <taxon>Mycosphaerellaceae</taxon>
        <taxon>Ramularia</taxon>
    </lineage>
</organism>
<dbReference type="GeneID" id="35605359"/>
<evidence type="ECO:0000259" key="2">
    <source>
        <dbReference type="Pfam" id="PF12937"/>
    </source>
</evidence>
<feature type="compositionally biased region" description="Polar residues" evidence="1">
    <location>
        <begin position="64"/>
        <end position="82"/>
    </location>
</feature>
<proteinExistence type="predicted"/>
<dbReference type="InterPro" id="IPR036047">
    <property type="entry name" value="F-box-like_dom_sf"/>
</dbReference>
<dbReference type="Proteomes" id="UP000225277">
    <property type="component" value="Unassembled WGS sequence"/>
</dbReference>
<dbReference type="CDD" id="cd09917">
    <property type="entry name" value="F-box_SF"/>
    <property type="match status" value="1"/>
</dbReference>